<proteinExistence type="predicted"/>
<organism evidence="2 3">
    <name type="scientific">Endocarpon pusillum (strain Z07020 / HMAS-L-300199)</name>
    <name type="common">Lichen-forming fungus</name>
    <dbReference type="NCBI Taxonomy" id="1263415"/>
    <lineage>
        <taxon>Eukaryota</taxon>
        <taxon>Fungi</taxon>
        <taxon>Dikarya</taxon>
        <taxon>Ascomycota</taxon>
        <taxon>Pezizomycotina</taxon>
        <taxon>Eurotiomycetes</taxon>
        <taxon>Chaetothyriomycetidae</taxon>
        <taxon>Verrucariales</taxon>
        <taxon>Verrucariaceae</taxon>
        <taxon>Endocarpon</taxon>
    </lineage>
</organism>
<protein>
    <recommendedName>
        <fullName evidence="1">HD/PDEase domain-containing protein</fullName>
    </recommendedName>
</protein>
<dbReference type="PANTHER" id="PTHR33594:SF1">
    <property type="entry name" value="HD_PDEASE DOMAIN-CONTAINING PROTEIN"/>
    <property type="match status" value="1"/>
</dbReference>
<dbReference type="SUPFAM" id="SSF109604">
    <property type="entry name" value="HD-domain/PDEase-like"/>
    <property type="match status" value="1"/>
</dbReference>
<dbReference type="GeneID" id="19236783"/>
<dbReference type="Pfam" id="PF01966">
    <property type="entry name" value="HD"/>
    <property type="match status" value="1"/>
</dbReference>
<dbReference type="PANTHER" id="PTHR33594">
    <property type="entry name" value="SUPERFAMILY HYDROLASE, PUTATIVE (AFU_ORTHOLOGUE AFUA_1G03035)-RELATED"/>
    <property type="match status" value="1"/>
</dbReference>
<feature type="domain" description="HD/PDEase" evidence="1">
    <location>
        <begin position="24"/>
        <end position="168"/>
    </location>
</feature>
<dbReference type="HOGENOM" id="CLU_036524_0_1_1"/>
<reference evidence="3" key="1">
    <citation type="journal article" date="2014" name="BMC Genomics">
        <title>Genome characteristics reveal the impact of lichenization on lichen-forming fungus Endocarpon pusillum Hedwig (Verrucariales, Ascomycota).</title>
        <authorList>
            <person name="Wang Y.-Y."/>
            <person name="Liu B."/>
            <person name="Zhang X.-Y."/>
            <person name="Zhou Q.-M."/>
            <person name="Zhang T."/>
            <person name="Li H."/>
            <person name="Yu Y.-F."/>
            <person name="Zhang X.-L."/>
            <person name="Hao X.-Y."/>
            <person name="Wang M."/>
            <person name="Wang L."/>
            <person name="Wei J.-C."/>
        </authorList>
    </citation>
    <scope>NUCLEOTIDE SEQUENCE [LARGE SCALE GENOMIC DNA]</scope>
    <source>
        <strain evidence="3">Z07020 / HMAS-L-300199</strain>
    </source>
</reference>
<keyword evidence="3" id="KW-1185">Reference proteome</keyword>
<dbReference type="Proteomes" id="UP000019373">
    <property type="component" value="Unassembled WGS sequence"/>
</dbReference>
<dbReference type="EMBL" id="KE721191">
    <property type="protein sequence ID" value="ERF71813.1"/>
    <property type="molecule type" value="Genomic_DNA"/>
</dbReference>
<dbReference type="eggNOG" id="ENOG502S0QA">
    <property type="taxonomic scope" value="Eukaryota"/>
</dbReference>
<dbReference type="InterPro" id="IPR003607">
    <property type="entry name" value="HD/PDEase_dom"/>
</dbReference>
<dbReference type="InterPro" id="IPR006674">
    <property type="entry name" value="HD_domain"/>
</dbReference>
<dbReference type="SMART" id="SM00471">
    <property type="entry name" value="HDc"/>
    <property type="match status" value="1"/>
</dbReference>
<dbReference type="Gene3D" id="1.10.3210.50">
    <property type="match status" value="1"/>
</dbReference>
<dbReference type="CDD" id="cd00077">
    <property type="entry name" value="HDc"/>
    <property type="match status" value="1"/>
</dbReference>
<accession>U1GI68</accession>
<gene>
    <name evidence="2" type="ORF">EPUS_01728</name>
</gene>
<evidence type="ECO:0000313" key="3">
    <source>
        <dbReference type="Proteomes" id="UP000019373"/>
    </source>
</evidence>
<name>U1GI68_ENDPU</name>
<dbReference type="AlphaFoldDB" id="U1GI68"/>
<evidence type="ECO:0000313" key="2">
    <source>
        <dbReference type="EMBL" id="ERF71813.1"/>
    </source>
</evidence>
<evidence type="ECO:0000259" key="1">
    <source>
        <dbReference type="SMART" id="SM00471"/>
    </source>
</evidence>
<dbReference type="RefSeq" id="XP_007802524.1">
    <property type="nucleotide sequence ID" value="XM_007804333.1"/>
</dbReference>
<sequence>MDDRIIRLVDIATIYVQEYMSAFDSSHDYNHVARVLALAKMILKDENASLPRPSHAPRGDKNDWEPVPPMGLSEPVVVLGALLHDVNDSKYLNQLESPVSLAELLKRWGADHQLAIRVERLCQGVSYSTEMRDPQWVRNLIQEIPELAVVQDADRLDALGAVGIGRCFTFGASRGRGLPDSVRHFEEKLLQLERMMKTRTGREMAKARTERIREFMRWWNDETEAIAGGMAF</sequence>
<dbReference type="OrthoDB" id="16547at2759"/>
<dbReference type="OMA" id="YDNSHDY"/>